<feature type="domain" description="Cadherin-like" evidence="1">
    <location>
        <begin position="422"/>
        <end position="481"/>
    </location>
</feature>
<dbReference type="STRING" id="754436.JCM19237_5197"/>
<dbReference type="Proteomes" id="UP000029227">
    <property type="component" value="Unassembled WGS sequence"/>
</dbReference>
<proteinExistence type="predicted"/>
<dbReference type="NCBIfam" id="NF012211">
    <property type="entry name" value="tand_rpt_95"/>
    <property type="match status" value="5"/>
</dbReference>
<dbReference type="AlphaFoldDB" id="A0A090QKF6"/>
<dbReference type="Pfam" id="PF17892">
    <property type="entry name" value="Cadherin_5"/>
    <property type="match status" value="5"/>
</dbReference>
<feature type="domain" description="Cadherin-like" evidence="1">
    <location>
        <begin position="127"/>
        <end position="222"/>
    </location>
</feature>
<sequence length="493" mass="52220">MALEDVFDTETKHETFEIQVENVNDEVVIDGDAPAIAISGTEDQSLIITEAELLANASDVDGDVLTVTNIEIDNATVETVVDTDTGETTFVVTPDADVNGSLEIRYDVSDQQGSEVATTATLDLAAVNDAAVVAQDTEVVGTEDTEIVFTQDMLLQHVSDIDSDNVTAENLQIAPEYGTVVDNEDGTFTFTPAQDYNGDVPFTFDVNDNDGAITPASGNVDLAAVNDAAVVAQDTDVVGTEDTEIVFTQDMLLQHVSDIDSDNVTAENLQIAPEYGTVVDNEDGTFTFTPADDYNGDVPFTFDVNDNDGAITPASGNVDLAAVNDAAVVAQDTDVVGTEDTEIVFTQDMLLQHVSDIDSDNLTAENLQIAPEYGSVVDNEDGTFTFTPAQDYNGDVPFTFDVNDNDGAITPASGNVDLAAANDAPVLAETSFTLNEDGSIVIDPAALLENATDIDGDELSISNITSDEHGSVTQNDQGEWFIPLMLTTVVTQS</sequence>
<evidence type="ECO:0000313" key="2">
    <source>
        <dbReference type="EMBL" id="GAL02304.1"/>
    </source>
</evidence>
<evidence type="ECO:0000259" key="1">
    <source>
        <dbReference type="Pfam" id="PF17892"/>
    </source>
</evidence>
<feature type="domain" description="Cadherin-like" evidence="1">
    <location>
        <begin position="35"/>
        <end position="124"/>
    </location>
</feature>
<dbReference type="EMBL" id="BBMN01000001">
    <property type="protein sequence ID" value="GAL02304.1"/>
    <property type="molecule type" value="Genomic_DNA"/>
</dbReference>
<feature type="domain" description="Cadherin-like" evidence="1">
    <location>
        <begin position="225"/>
        <end position="320"/>
    </location>
</feature>
<feature type="domain" description="Cadherin-like" evidence="1">
    <location>
        <begin position="323"/>
        <end position="418"/>
    </location>
</feature>
<name>A0A090QKF6_9GAMM</name>
<comment type="caution">
    <text evidence="2">The sequence shown here is derived from an EMBL/GenBank/DDBJ whole genome shotgun (WGS) entry which is preliminary data.</text>
</comment>
<protein>
    <submittedName>
        <fullName evidence="2">T1SS secreted agglutinin RTX</fullName>
    </submittedName>
</protein>
<accession>A0A090QKF6</accession>
<dbReference type="Gene3D" id="2.60.40.3440">
    <property type="match status" value="3"/>
</dbReference>
<dbReference type="eggNOG" id="COG2931">
    <property type="taxonomic scope" value="Bacteria"/>
</dbReference>
<dbReference type="InterPro" id="IPR041690">
    <property type="entry name" value="Cadherin_5"/>
</dbReference>
<reference evidence="2 3" key="1">
    <citation type="journal article" date="2014" name="Genome Announc.">
        <title>Draft Genome Sequences of Two Vibrionaceae Species, Vibrio ponticus C121 and Photobacterium aphoticum C119, Isolated as Coral Reef Microbiota.</title>
        <authorList>
            <person name="Al-saari N."/>
            <person name="Meirelles P.M."/>
            <person name="Mino S."/>
            <person name="Suda W."/>
            <person name="Oshima K."/>
            <person name="Hattori M."/>
            <person name="Ohkuma M."/>
            <person name="Thompson F.L."/>
            <person name="Gomez-Gil B."/>
            <person name="Sawabe T."/>
            <person name="Sawabe T."/>
        </authorList>
    </citation>
    <scope>NUCLEOTIDE SEQUENCE [LARGE SCALE GENOMIC DNA]</scope>
    <source>
        <strain evidence="2 3">JCM 19237</strain>
    </source>
</reference>
<evidence type="ECO:0000313" key="3">
    <source>
        <dbReference type="Proteomes" id="UP000029227"/>
    </source>
</evidence>
<gene>
    <name evidence="2" type="ORF">JCM19237_5197</name>
</gene>
<organism evidence="2 3">
    <name type="scientific">Photobacterium aphoticum</name>
    <dbReference type="NCBI Taxonomy" id="754436"/>
    <lineage>
        <taxon>Bacteria</taxon>
        <taxon>Pseudomonadati</taxon>
        <taxon>Pseudomonadota</taxon>
        <taxon>Gammaproteobacteria</taxon>
        <taxon>Vibrionales</taxon>
        <taxon>Vibrionaceae</taxon>
        <taxon>Photobacterium</taxon>
    </lineage>
</organism>